<proteinExistence type="predicted"/>
<feature type="compositionally biased region" description="Polar residues" evidence="1">
    <location>
        <begin position="178"/>
        <end position="190"/>
    </location>
</feature>
<dbReference type="AlphaFoldDB" id="A0A6J2U3U2"/>
<feature type="region of interest" description="Disordered" evidence="1">
    <location>
        <begin position="127"/>
        <end position="190"/>
    </location>
</feature>
<protein>
    <submittedName>
        <fullName evidence="3">Uncharacterized protein LOC115630590</fullName>
    </submittedName>
</protein>
<dbReference type="RefSeq" id="XP_030383069.1">
    <property type="nucleotide sequence ID" value="XM_030527209.1"/>
</dbReference>
<feature type="region of interest" description="Disordered" evidence="1">
    <location>
        <begin position="220"/>
        <end position="250"/>
    </location>
</feature>
<dbReference type="GeneID" id="115630590"/>
<feature type="compositionally biased region" description="Basic and acidic residues" evidence="1">
    <location>
        <begin position="226"/>
        <end position="244"/>
    </location>
</feature>
<feature type="compositionally biased region" description="Basic and acidic residues" evidence="1">
    <location>
        <begin position="130"/>
        <end position="151"/>
    </location>
</feature>
<reference evidence="3" key="1">
    <citation type="submission" date="2025-08" db="UniProtKB">
        <authorList>
            <consortium name="RefSeq"/>
        </authorList>
    </citation>
    <scope>IDENTIFICATION</scope>
    <source>
        <strain evidence="3">11010-0011.00</strain>
        <tissue evidence="3">Whole body</tissue>
    </source>
</reference>
<evidence type="ECO:0000313" key="2">
    <source>
        <dbReference type="Proteomes" id="UP000504634"/>
    </source>
</evidence>
<organism evidence="2 3">
    <name type="scientific">Drosophila lebanonensis</name>
    <name type="common">Fruit fly</name>
    <name type="synonym">Scaptodrosophila lebanonensis</name>
    <dbReference type="NCBI Taxonomy" id="7225"/>
    <lineage>
        <taxon>Eukaryota</taxon>
        <taxon>Metazoa</taxon>
        <taxon>Ecdysozoa</taxon>
        <taxon>Arthropoda</taxon>
        <taxon>Hexapoda</taxon>
        <taxon>Insecta</taxon>
        <taxon>Pterygota</taxon>
        <taxon>Neoptera</taxon>
        <taxon>Endopterygota</taxon>
        <taxon>Diptera</taxon>
        <taxon>Brachycera</taxon>
        <taxon>Muscomorpha</taxon>
        <taxon>Ephydroidea</taxon>
        <taxon>Drosophilidae</taxon>
        <taxon>Scaptodrosophila</taxon>
    </lineage>
</organism>
<dbReference type="Proteomes" id="UP000504634">
    <property type="component" value="Unplaced"/>
</dbReference>
<evidence type="ECO:0000313" key="3">
    <source>
        <dbReference type="RefSeq" id="XP_030383069.1"/>
    </source>
</evidence>
<name>A0A6J2U3U2_DROLE</name>
<keyword evidence="2" id="KW-1185">Reference proteome</keyword>
<dbReference type="OrthoDB" id="7883759at2759"/>
<accession>A0A6J2U3U2</accession>
<gene>
    <name evidence="3" type="primary">LOC115630590</name>
</gene>
<evidence type="ECO:0000256" key="1">
    <source>
        <dbReference type="SAM" id="MobiDB-lite"/>
    </source>
</evidence>
<sequence length="250" mass="27396">MELRSKNYNMLAQQLKNAGVYEEGMEVEEMRQIAEAIELSTSHAKDDDLERAIMESELEFLTQPGYNAMLNSTMIAPSSVQMSSGNCNDAGSSFLNLQQQHREGDSPPSSPVHITVAAWVHHSIDWTPNPERRTARKRVADGGTEEHEAKRTLQNNANSLAVPEQRAADGDATPISMRESSSDSGISWEQMSSLSLAHESSTIPSIGEMPSRLLISTSSAAVSDFSRSDHGSHDGEQQELRSANDFDGVY</sequence>